<comment type="caution">
    <text evidence="2">The sequence shown here is derived from an EMBL/GenBank/DDBJ whole genome shotgun (WGS) entry which is preliminary data.</text>
</comment>
<evidence type="ECO:0000313" key="3">
    <source>
        <dbReference type="Proteomes" id="UP001642540"/>
    </source>
</evidence>
<evidence type="ECO:0000256" key="1">
    <source>
        <dbReference type="SAM" id="MobiDB-lite"/>
    </source>
</evidence>
<proteinExistence type="predicted"/>
<dbReference type="PANTHER" id="PTHR34153:SF2">
    <property type="entry name" value="SI:CH211-262H13.3-RELATED"/>
    <property type="match status" value="1"/>
</dbReference>
<accession>A0ABP1RJE3</accession>
<dbReference type="PANTHER" id="PTHR34153">
    <property type="entry name" value="SI:CH211-262H13.3-RELATED-RELATED"/>
    <property type="match status" value="1"/>
</dbReference>
<reference evidence="2 3" key="1">
    <citation type="submission" date="2024-08" db="EMBL/GenBank/DDBJ databases">
        <authorList>
            <person name="Cucini C."/>
            <person name="Frati F."/>
        </authorList>
    </citation>
    <scope>NUCLEOTIDE SEQUENCE [LARGE SCALE GENOMIC DNA]</scope>
</reference>
<dbReference type="Proteomes" id="UP001642540">
    <property type="component" value="Unassembled WGS sequence"/>
</dbReference>
<protein>
    <recommendedName>
        <fullName evidence="4">DUF4806 domain-containing protein</fullName>
    </recommendedName>
</protein>
<feature type="region of interest" description="Disordered" evidence="1">
    <location>
        <begin position="162"/>
        <end position="202"/>
    </location>
</feature>
<organism evidence="2 3">
    <name type="scientific">Orchesella dallaii</name>
    <dbReference type="NCBI Taxonomy" id="48710"/>
    <lineage>
        <taxon>Eukaryota</taxon>
        <taxon>Metazoa</taxon>
        <taxon>Ecdysozoa</taxon>
        <taxon>Arthropoda</taxon>
        <taxon>Hexapoda</taxon>
        <taxon>Collembola</taxon>
        <taxon>Entomobryomorpha</taxon>
        <taxon>Entomobryoidea</taxon>
        <taxon>Orchesellidae</taxon>
        <taxon>Orchesellinae</taxon>
        <taxon>Orchesella</taxon>
    </lineage>
</organism>
<feature type="region of interest" description="Disordered" evidence="1">
    <location>
        <begin position="92"/>
        <end position="125"/>
    </location>
</feature>
<feature type="compositionally biased region" description="Polar residues" evidence="1">
    <location>
        <begin position="193"/>
        <end position="202"/>
    </location>
</feature>
<keyword evidence="3" id="KW-1185">Reference proteome</keyword>
<feature type="compositionally biased region" description="Polar residues" evidence="1">
    <location>
        <begin position="163"/>
        <end position="175"/>
    </location>
</feature>
<gene>
    <name evidence="2" type="ORF">ODALV1_LOCUS22894</name>
</gene>
<name>A0ABP1RJE3_9HEXA</name>
<sequence length="452" mass="50559">MDVPSTIRYTYAVVEFPDEGSCDVIPTSWLTKSNTHCRYPKLPSFKITKYVRNRIAPPKDLDDKRWEEHKVRVLVYTDSYDKGRTKANYAEYTSHVESETDNDRLRKSTKRVVPPPPTQSSSDDEIDVGVVQKRRRATNNSAKRILFRDTHPFSEFSAPATPLIQTSSTERNQPTFRLAPGSGRLNSRRESPFHQSSVPNSPSTLQVVVNASNSTSTNIETVRGVKTNENRIVGTPVNGRPTRSTLLSTPVSRFVLSPAPFLTRSPEQITKFQSTVLRALSVIQQDLKLLLQKCDFAGGVNAEGELSIPVSLPLQTIDDFYLLNEWLANTNNRTGLINQLKLIGGGSVEGIVRGILLRVIGPTLNSSMNFSGKFNKVKLKGTLLHAVILDTTRSNNLGKEATDNQIQVLIQKWLNGVNDRDGGRNKRRRNEIIANTPEERPFAVQDLDTIHN</sequence>
<evidence type="ECO:0000313" key="2">
    <source>
        <dbReference type="EMBL" id="CAL8129135.1"/>
    </source>
</evidence>
<dbReference type="EMBL" id="CAXLJM020000076">
    <property type="protein sequence ID" value="CAL8129135.1"/>
    <property type="molecule type" value="Genomic_DNA"/>
</dbReference>
<evidence type="ECO:0008006" key="4">
    <source>
        <dbReference type="Google" id="ProtNLM"/>
    </source>
</evidence>
<feature type="compositionally biased region" description="Basic and acidic residues" evidence="1">
    <location>
        <begin position="94"/>
        <end position="106"/>
    </location>
</feature>